<keyword evidence="4 8" id="KW-0812">Transmembrane</keyword>
<evidence type="ECO:0000313" key="11">
    <source>
        <dbReference type="EMBL" id="GFH40141.1"/>
    </source>
</evidence>
<comment type="subcellular location">
    <subcellularLocation>
        <location evidence="1 8">Cell membrane</location>
        <topology evidence="1 8">Multi-pass membrane protein</topology>
    </subcellularLocation>
</comment>
<evidence type="ECO:0000256" key="6">
    <source>
        <dbReference type="ARBA" id="ARBA00022989"/>
    </source>
</evidence>
<evidence type="ECO:0000256" key="7">
    <source>
        <dbReference type="ARBA" id="ARBA00023136"/>
    </source>
</evidence>
<evidence type="ECO:0000256" key="2">
    <source>
        <dbReference type="ARBA" id="ARBA00022448"/>
    </source>
</evidence>
<evidence type="ECO:0000256" key="1">
    <source>
        <dbReference type="ARBA" id="ARBA00004651"/>
    </source>
</evidence>
<sequence length="719" mass="78570">MKGNPKLKKKLFILLTFFIALVSGVSISAHADEKTVKIASDSTYAPFEFQDASKKYVGIDVDLMQKISDMNGWKLDQTFPGFQAALDKLNAGQVDGVIAGMSITDERKKVFDFSDPYYESAIVIATKKSEKVSSMTQLKGKTVGVKNGTVSQTYLTDNQSKYGYKIKTFDEGAQMMDSLKIGDVYAVMDENPVLGYAISQGQNLAINMKPHAIGSYGFAVQKGKNADLIKGFNKALKTLKANGGYDAIIEKYTAAKTTATIKPVKSNYKIASDSLFAPFEFQNSAKKYVGIDVDLLNAIAKNQKFNVTMDFVGFQTAVDQTQAGHADGMIAGMSITDERKKVFDFSNPYFTANATIAVKSSTKDIKSYKDLKGKTVGVKNGTASQAYIEKNKDKYGYKVKVFDAADTMYESLNTGSINAFMDDEPVVKYAILQGKKFATPLKSVKIGEYGFAVKKGTNPELIAMFNAGLAKLKANGQYDSIVEKYMGDKESDTKKVDESTMLGIIKNNWQQLAKGLGYTLSLTIISFVLALIIGVIFGLFSVSPSQFLRGFTKVYVDLVRGVPLMVLAIFIFYGIPNLLESITGHSSPLNDFAAGIIALTLNASAYIAEIVRGGVNSVPTGQMEASRSLGVSYVKTMQRVILPQAVKITIPSLVNQFIISLKDTTIISAIGLIELLQTGKIIVARNFQSFKVYGLIAIIYLIVILALTIFARRLERNMK</sequence>
<comment type="similarity">
    <text evidence="8">Belongs to the binding-protein-dependent transport system permease family.</text>
</comment>
<keyword evidence="6 8" id="KW-1133">Transmembrane helix</keyword>
<dbReference type="GO" id="GO:0015833">
    <property type="term" value="P:peptide transport"/>
    <property type="evidence" value="ECO:0007669"/>
    <property type="project" value="UniProtKB-KW"/>
</dbReference>
<dbReference type="SMART" id="SM00079">
    <property type="entry name" value="PBPe"/>
    <property type="match status" value="1"/>
</dbReference>
<dbReference type="AlphaFoldDB" id="A0A6A0B6M5"/>
<dbReference type="SUPFAM" id="SSF53850">
    <property type="entry name" value="Periplasmic binding protein-like II"/>
    <property type="match status" value="2"/>
</dbReference>
<evidence type="ECO:0000313" key="12">
    <source>
        <dbReference type="Proteomes" id="UP000475928"/>
    </source>
</evidence>
<keyword evidence="2 8" id="KW-0813">Transport</keyword>
<evidence type="ECO:0000256" key="8">
    <source>
        <dbReference type="RuleBase" id="RU363032"/>
    </source>
</evidence>
<dbReference type="EMBL" id="BLLH01000002">
    <property type="protein sequence ID" value="GFH40141.1"/>
    <property type="molecule type" value="Genomic_DNA"/>
</dbReference>
<dbReference type="InterPro" id="IPR010065">
    <property type="entry name" value="AA_ABC_transptr_permease_3TM"/>
</dbReference>
<keyword evidence="12" id="KW-1185">Reference proteome</keyword>
<dbReference type="Gene3D" id="3.40.190.10">
    <property type="entry name" value="Periplasmic binding protein-like II"/>
    <property type="match status" value="4"/>
</dbReference>
<organism evidence="11 12">
    <name type="scientific">Pseudolactococcus insecticola</name>
    <dbReference type="NCBI Taxonomy" id="2709158"/>
    <lineage>
        <taxon>Bacteria</taxon>
        <taxon>Bacillati</taxon>
        <taxon>Bacillota</taxon>
        <taxon>Bacilli</taxon>
        <taxon>Lactobacillales</taxon>
        <taxon>Streptococcaceae</taxon>
        <taxon>Pseudolactococcus</taxon>
    </lineage>
</organism>
<accession>A0A6A0B6M5</accession>
<keyword evidence="7 8" id="KW-0472">Membrane</keyword>
<dbReference type="CDD" id="cd06261">
    <property type="entry name" value="TM_PBP2"/>
    <property type="match status" value="1"/>
</dbReference>
<evidence type="ECO:0000256" key="3">
    <source>
        <dbReference type="ARBA" id="ARBA00022475"/>
    </source>
</evidence>
<reference evidence="11 12" key="1">
    <citation type="submission" date="2020-02" db="EMBL/GenBank/DDBJ databases">
        <title>Draft genome sequence of Lactococcus sp. Hs20B0-1.</title>
        <authorList>
            <person name="Noda S."/>
            <person name="Yuki M."/>
            <person name="Ohkuma M."/>
        </authorList>
    </citation>
    <scope>NUCLEOTIDE SEQUENCE [LARGE SCALE GENOMIC DNA]</scope>
    <source>
        <strain evidence="11 12">Hs20B0-1</strain>
    </source>
</reference>
<dbReference type="PANTHER" id="PTHR35936">
    <property type="entry name" value="MEMBRANE-BOUND LYTIC MUREIN TRANSGLYCOSYLASE F"/>
    <property type="match status" value="1"/>
</dbReference>
<evidence type="ECO:0000256" key="5">
    <source>
        <dbReference type="ARBA" id="ARBA00022729"/>
    </source>
</evidence>
<evidence type="ECO:0000256" key="4">
    <source>
        <dbReference type="ARBA" id="ARBA00022692"/>
    </source>
</evidence>
<dbReference type="SMART" id="SM00062">
    <property type="entry name" value="PBPb"/>
    <property type="match status" value="2"/>
</dbReference>
<protein>
    <submittedName>
        <fullName evidence="11">Amino acid ABC transporter permease</fullName>
    </submittedName>
</protein>
<dbReference type="Gene3D" id="1.10.3720.10">
    <property type="entry name" value="MetI-like"/>
    <property type="match status" value="1"/>
</dbReference>
<feature type="domain" description="ABC transmembrane type-1" evidence="10">
    <location>
        <begin position="516"/>
        <end position="711"/>
    </location>
</feature>
<dbReference type="Proteomes" id="UP000475928">
    <property type="component" value="Unassembled WGS sequence"/>
</dbReference>
<keyword evidence="5 9" id="KW-0732">Signal</keyword>
<evidence type="ECO:0000256" key="9">
    <source>
        <dbReference type="SAM" id="SignalP"/>
    </source>
</evidence>
<dbReference type="SUPFAM" id="SSF161098">
    <property type="entry name" value="MetI-like"/>
    <property type="match status" value="1"/>
</dbReference>
<dbReference type="GO" id="GO:0015031">
    <property type="term" value="P:protein transport"/>
    <property type="evidence" value="ECO:0007669"/>
    <property type="project" value="UniProtKB-KW"/>
</dbReference>
<dbReference type="InterPro" id="IPR001638">
    <property type="entry name" value="Solute-binding_3/MltF_N"/>
</dbReference>
<dbReference type="Pfam" id="PF00528">
    <property type="entry name" value="BPD_transp_1"/>
    <property type="match status" value="1"/>
</dbReference>
<dbReference type="GO" id="GO:0015276">
    <property type="term" value="F:ligand-gated monoatomic ion channel activity"/>
    <property type="evidence" value="ECO:0007669"/>
    <property type="project" value="InterPro"/>
</dbReference>
<feature type="transmembrane region" description="Helical" evidence="8">
    <location>
        <begin position="692"/>
        <end position="711"/>
    </location>
</feature>
<feature type="signal peptide" evidence="9">
    <location>
        <begin position="1"/>
        <end position="31"/>
    </location>
</feature>
<proteinExistence type="inferred from homology"/>
<dbReference type="CDD" id="cd13619">
    <property type="entry name" value="PBP2_GlnP"/>
    <property type="match status" value="1"/>
</dbReference>
<dbReference type="GO" id="GO:0043190">
    <property type="term" value="C:ATP-binding cassette (ABC) transporter complex"/>
    <property type="evidence" value="ECO:0007669"/>
    <property type="project" value="InterPro"/>
</dbReference>
<dbReference type="NCBIfam" id="TIGR01726">
    <property type="entry name" value="HEQRo_perm_3TM"/>
    <property type="match status" value="1"/>
</dbReference>
<feature type="transmembrane region" description="Helical" evidence="8">
    <location>
        <begin position="516"/>
        <end position="542"/>
    </location>
</feature>
<comment type="caution">
    <text evidence="11">The sequence shown here is derived from an EMBL/GenBank/DDBJ whole genome shotgun (WGS) entry which is preliminary data.</text>
</comment>
<gene>
    <name evidence="11" type="primary">glnP</name>
    <name evidence="11" type="ORF">Hs20B_05390</name>
</gene>
<evidence type="ECO:0000259" key="10">
    <source>
        <dbReference type="PROSITE" id="PS50928"/>
    </source>
</evidence>
<name>A0A6A0B6M5_9LACT</name>
<dbReference type="InterPro" id="IPR000515">
    <property type="entry name" value="MetI-like"/>
</dbReference>
<dbReference type="InterPro" id="IPR035906">
    <property type="entry name" value="MetI-like_sf"/>
</dbReference>
<dbReference type="Pfam" id="PF00497">
    <property type="entry name" value="SBP_bac_3"/>
    <property type="match status" value="2"/>
</dbReference>
<dbReference type="PROSITE" id="PS50928">
    <property type="entry name" value="ABC_TM1"/>
    <property type="match status" value="1"/>
</dbReference>
<dbReference type="InterPro" id="IPR001320">
    <property type="entry name" value="Iontro_rcpt_C"/>
</dbReference>
<dbReference type="PANTHER" id="PTHR35936:SF17">
    <property type="entry name" value="ARGININE-BINDING EXTRACELLULAR PROTEIN ARTP"/>
    <property type="match status" value="1"/>
</dbReference>
<feature type="chain" id="PRO_5025352410" evidence="9">
    <location>
        <begin position="32"/>
        <end position="719"/>
    </location>
</feature>
<feature type="transmembrane region" description="Helical" evidence="8">
    <location>
        <begin position="554"/>
        <end position="575"/>
    </location>
</feature>
<keyword evidence="3" id="KW-1003">Cell membrane</keyword>